<dbReference type="RefSeq" id="WP_219000660.1">
    <property type="nucleotide sequence ID" value="NZ_CP079194.1"/>
</dbReference>
<reference evidence="1 2" key="1">
    <citation type="submission" date="2021-07" db="EMBL/GenBank/DDBJ databases">
        <title>A novel Jannaschia species isolated from marine dinoflagellate Ceratoperidinium margalefii.</title>
        <authorList>
            <person name="Jiang Y."/>
            <person name="Li Z."/>
        </authorList>
    </citation>
    <scope>NUCLEOTIDE SEQUENCE [LARGE SCALE GENOMIC DNA]</scope>
    <source>
        <strain evidence="1 2">J12C1-MA-4</strain>
    </source>
</reference>
<evidence type="ECO:0000313" key="2">
    <source>
        <dbReference type="Proteomes" id="UP000825009"/>
    </source>
</evidence>
<dbReference type="Proteomes" id="UP000825009">
    <property type="component" value="Chromosome"/>
</dbReference>
<dbReference type="KEGG" id="gce:KYE46_10950"/>
<organism evidence="1 2">
    <name type="scientific">Gymnodinialimonas ceratoperidinii</name>
    <dbReference type="NCBI Taxonomy" id="2856823"/>
    <lineage>
        <taxon>Bacteria</taxon>
        <taxon>Pseudomonadati</taxon>
        <taxon>Pseudomonadota</taxon>
        <taxon>Alphaproteobacteria</taxon>
        <taxon>Rhodobacterales</taxon>
        <taxon>Paracoccaceae</taxon>
        <taxon>Gymnodinialimonas</taxon>
    </lineage>
</organism>
<dbReference type="EMBL" id="CP079194">
    <property type="protein sequence ID" value="QXT38464.1"/>
    <property type="molecule type" value="Genomic_DNA"/>
</dbReference>
<keyword evidence="2" id="KW-1185">Reference proteome</keyword>
<protein>
    <submittedName>
        <fullName evidence="1">Uncharacterized protein</fullName>
    </submittedName>
</protein>
<dbReference type="AlphaFoldDB" id="A0A8F6TUN4"/>
<evidence type="ECO:0000313" key="1">
    <source>
        <dbReference type="EMBL" id="QXT38464.1"/>
    </source>
</evidence>
<gene>
    <name evidence="1" type="ORF">KYE46_10950</name>
</gene>
<name>A0A8F6TUN4_9RHOB</name>
<sequence>MARDKDPIDPKGLIREAFRIDGISAPECRSIFVDWALSVKADDHAPLIQTLLSRHEDVPDAHPMKQVLQEGLAAKPANVRRGGRAARFTES</sequence>
<accession>A0A8F6TUN4</accession>
<proteinExistence type="predicted"/>